<dbReference type="EMBL" id="JACMYE010000001">
    <property type="protein sequence ID" value="MBC3177841.1"/>
    <property type="molecule type" value="Genomic_DNA"/>
</dbReference>
<evidence type="ECO:0008006" key="5">
    <source>
        <dbReference type="Google" id="ProtNLM"/>
    </source>
</evidence>
<evidence type="ECO:0000313" key="3">
    <source>
        <dbReference type="Proteomes" id="UP000516235"/>
    </source>
</evidence>
<dbReference type="AlphaFoldDB" id="A0A7H0JXF5"/>
<evidence type="ECO:0000313" key="1">
    <source>
        <dbReference type="EMBL" id="MBC3177841.1"/>
    </source>
</evidence>
<dbReference type="EMBL" id="CP061032">
    <property type="protein sequence ID" value="QNP89721.1"/>
    <property type="molecule type" value="Genomic_DNA"/>
</dbReference>
<organism evidence="2 3">
    <name type="scientific">Corynebacterium lujinxingii</name>
    <dbReference type="NCBI Taxonomy" id="2763010"/>
    <lineage>
        <taxon>Bacteria</taxon>
        <taxon>Bacillati</taxon>
        <taxon>Actinomycetota</taxon>
        <taxon>Actinomycetes</taxon>
        <taxon>Mycobacteriales</taxon>
        <taxon>Corynebacteriaceae</taxon>
        <taxon>Corynebacterium</taxon>
    </lineage>
</organism>
<proteinExistence type="predicted"/>
<dbReference type="InterPro" id="IPR021466">
    <property type="entry name" value="Put_rhamnosyl_transferase"/>
</dbReference>
<name>A0A7H0JXF5_9CORY</name>
<evidence type="ECO:0000313" key="4">
    <source>
        <dbReference type="Proteomes" id="UP000642876"/>
    </source>
</evidence>
<keyword evidence="4" id="KW-1185">Reference proteome</keyword>
<sequence>MQKTVPVIALTKCGIGIFDLDWWVPRLGLFKSVTLPSVLQASEGYEFHWFILLDEDMPPEALESLRTAIDETGGTEKVHLQFVRTSIEANRAGLNAMRSIVGDHQRALVIRIDDDDAVSREAFTTALDAIDDRGRPAVVSLAEGYIFDAPGIVYGEWASPNQTSNTYYYGNLAEVRRVIWHNHTKALFNAKRFGYQSKSVLGKGRNFLYTVHRQADGSYEERQQRIQEWSDVDDQLADEFALDVEGLAEWQNYQRTAKRTLGLTWRRAMPEVTRIRELYAEIDKLKREIVKTNSTLFDPKTPFLYLLDPAIPPASVKKGKVRFRGVATPGSRLDLSLAGKSSNYKLFRTVDVDDRTGEFDFHCGFNAATWKVRLDVVDRETEKVLKTWEFKLTVR</sequence>
<evidence type="ECO:0000313" key="2">
    <source>
        <dbReference type="EMBL" id="QNP89721.1"/>
    </source>
</evidence>
<dbReference type="Proteomes" id="UP000516235">
    <property type="component" value="Chromosome"/>
</dbReference>
<gene>
    <name evidence="1" type="ORF">H7348_00710</name>
    <name evidence="2" type="ORF">IAU68_08490</name>
</gene>
<reference evidence="3 4" key="1">
    <citation type="submission" date="2020-08" db="EMBL/GenBank/DDBJ databases">
        <title>novel species in genus Corynebacterium.</title>
        <authorList>
            <person name="Zhang G."/>
        </authorList>
    </citation>
    <scope>NUCLEOTIDE SEQUENCE [LARGE SCALE GENOMIC DNA]</scope>
    <source>
        <strain evidence="2">Zg-917</strain>
        <strain evidence="3 4">zg-917</strain>
    </source>
</reference>
<dbReference type="Proteomes" id="UP000642876">
    <property type="component" value="Unassembled WGS sequence"/>
</dbReference>
<accession>A0A7H0JXF5</accession>
<dbReference type="Pfam" id="PF11316">
    <property type="entry name" value="Rhamno_transf"/>
    <property type="match status" value="1"/>
</dbReference>
<dbReference type="RefSeq" id="WP_171192863.1">
    <property type="nucleotide sequence ID" value="NZ_CP061032.1"/>
</dbReference>
<dbReference type="KEGG" id="cluj:IAU68_08490"/>
<protein>
    <recommendedName>
        <fullName evidence="5">Glycosyltransferase</fullName>
    </recommendedName>
</protein>